<evidence type="ECO:0000256" key="7">
    <source>
        <dbReference type="SAM" id="MobiDB-lite"/>
    </source>
</evidence>
<keyword evidence="6" id="KW-0539">Nucleus</keyword>
<evidence type="ECO:0000259" key="8">
    <source>
        <dbReference type="PROSITE" id="PS50280"/>
    </source>
</evidence>
<keyword evidence="4" id="KW-0949">S-adenosyl-L-methionine</keyword>
<dbReference type="SMART" id="SM00508">
    <property type="entry name" value="PostSET"/>
    <property type="match status" value="1"/>
</dbReference>
<evidence type="ECO:0000256" key="3">
    <source>
        <dbReference type="ARBA" id="ARBA00022679"/>
    </source>
</evidence>
<dbReference type="Proteomes" id="UP001369086">
    <property type="component" value="Unassembled WGS sequence"/>
</dbReference>
<comment type="subcellular location">
    <subcellularLocation>
        <location evidence="1">Nucleus</location>
    </subcellularLocation>
</comment>
<evidence type="ECO:0000256" key="2">
    <source>
        <dbReference type="ARBA" id="ARBA00022603"/>
    </source>
</evidence>
<evidence type="ECO:0000313" key="10">
    <source>
        <dbReference type="EMBL" id="KAK6467148.1"/>
    </source>
</evidence>
<feature type="compositionally biased region" description="Basic and acidic residues" evidence="7">
    <location>
        <begin position="200"/>
        <end position="210"/>
    </location>
</feature>
<dbReference type="Pfam" id="PF00856">
    <property type="entry name" value="SET"/>
    <property type="match status" value="1"/>
</dbReference>
<organism evidence="10 11">
    <name type="scientific">Huso huso</name>
    <name type="common">Beluga</name>
    <name type="synonym">Acipenser huso</name>
    <dbReference type="NCBI Taxonomy" id="61971"/>
    <lineage>
        <taxon>Eukaryota</taxon>
        <taxon>Metazoa</taxon>
        <taxon>Chordata</taxon>
        <taxon>Craniata</taxon>
        <taxon>Vertebrata</taxon>
        <taxon>Euteleostomi</taxon>
        <taxon>Actinopterygii</taxon>
        <taxon>Chondrostei</taxon>
        <taxon>Acipenseriformes</taxon>
        <taxon>Acipenseridae</taxon>
        <taxon>Huso</taxon>
    </lineage>
</organism>
<dbReference type="InterPro" id="IPR046341">
    <property type="entry name" value="SET_dom_sf"/>
</dbReference>
<keyword evidence="2" id="KW-0489">Methyltransferase</keyword>
<feature type="domain" description="Post-SET" evidence="9">
    <location>
        <begin position="82"/>
        <end position="98"/>
    </location>
</feature>
<dbReference type="InterPro" id="IPR001214">
    <property type="entry name" value="SET_dom"/>
</dbReference>
<proteinExistence type="predicted"/>
<protein>
    <submittedName>
        <fullName evidence="10">Histone-lysine N-methyltransferase ASH1L isoform X1</fullName>
    </submittedName>
</protein>
<dbReference type="PROSITE" id="PS50280">
    <property type="entry name" value="SET"/>
    <property type="match status" value="1"/>
</dbReference>
<reference evidence="10 11" key="1">
    <citation type="submission" date="2021-05" db="EMBL/GenBank/DDBJ databases">
        <authorList>
            <person name="Zahm M."/>
            <person name="Klopp C."/>
            <person name="Cabau C."/>
            <person name="Kuhl H."/>
            <person name="Suciu R."/>
            <person name="Ciorpac M."/>
            <person name="Holostenco D."/>
            <person name="Gessner J."/>
            <person name="Wuertz S."/>
            <person name="Hohne C."/>
            <person name="Stock M."/>
            <person name="Gislard M."/>
            <person name="Lluch J."/>
            <person name="Milhes M."/>
            <person name="Lampietro C."/>
            <person name="Lopez Roques C."/>
            <person name="Donnadieu C."/>
            <person name="Du K."/>
            <person name="Schartl M."/>
            <person name="Guiguen Y."/>
        </authorList>
    </citation>
    <scope>NUCLEOTIDE SEQUENCE [LARGE SCALE GENOMIC DNA]</scope>
    <source>
        <strain evidence="10">Hh-F2</strain>
        <tissue evidence="10">Blood</tissue>
    </source>
</reference>
<feature type="compositionally biased region" description="Basic residues" evidence="7">
    <location>
        <begin position="117"/>
        <end position="139"/>
    </location>
</feature>
<evidence type="ECO:0000256" key="5">
    <source>
        <dbReference type="ARBA" id="ARBA00022853"/>
    </source>
</evidence>
<accession>A0ABR0Y3Y7</accession>
<evidence type="ECO:0000256" key="6">
    <source>
        <dbReference type="ARBA" id="ARBA00023242"/>
    </source>
</evidence>
<dbReference type="PANTHER" id="PTHR46147:SF1">
    <property type="entry name" value="HISTONE-LYSINE N-METHYLTRANSFERASE ASH1L"/>
    <property type="match status" value="1"/>
</dbReference>
<feature type="region of interest" description="Disordered" evidence="7">
    <location>
        <begin position="100"/>
        <end position="173"/>
    </location>
</feature>
<feature type="compositionally biased region" description="Low complexity" evidence="7">
    <location>
        <begin position="156"/>
        <end position="166"/>
    </location>
</feature>
<evidence type="ECO:0000313" key="11">
    <source>
        <dbReference type="Proteomes" id="UP001369086"/>
    </source>
</evidence>
<dbReference type="InterPro" id="IPR003616">
    <property type="entry name" value="Post-SET_dom"/>
</dbReference>
<dbReference type="Gene3D" id="2.170.270.10">
    <property type="entry name" value="SET domain"/>
    <property type="match status" value="1"/>
</dbReference>
<comment type="caution">
    <text evidence="10">The sequence shown here is derived from an EMBL/GenBank/DDBJ whole genome shotgun (WGS) entry which is preliminary data.</text>
</comment>
<keyword evidence="5" id="KW-0156">Chromatin regulator</keyword>
<keyword evidence="11" id="KW-1185">Reference proteome</keyword>
<keyword evidence="3" id="KW-0808">Transferase</keyword>
<feature type="domain" description="SET" evidence="8">
    <location>
        <begin position="1"/>
        <end position="74"/>
    </location>
</feature>
<name>A0ABR0Y3Y7_HUSHU</name>
<evidence type="ECO:0000256" key="4">
    <source>
        <dbReference type="ARBA" id="ARBA00022691"/>
    </source>
</evidence>
<evidence type="ECO:0000256" key="1">
    <source>
        <dbReference type="ARBA" id="ARBA00004123"/>
    </source>
</evidence>
<dbReference type="SMART" id="SM00317">
    <property type="entry name" value="SET"/>
    <property type="match status" value="1"/>
</dbReference>
<dbReference type="PROSITE" id="PS50868">
    <property type="entry name" value="POST_SET"/>
    <property type="match status" value="1"/>
</dbReference>
<dbReference type="PANTHER" id="PTHR46147">
    <property type="entry name" value="HISTONE-LYSINE N-METHYLTRANSFERASE ASH1"/>
    <property type="match status" value="1"/>
</dbReference>
<feature type="region of interest" description="Disordered" evidence="7">
    <location>
        <begin position="200"/>
        <end position="269"/>
    </location>
</feature>
<gene>
    <name evidence="10" type="ORF">HHUSO_G35536</name>
</gene>
<evidence type="ECO:0000259" key="9">
    <source>
        <dbReference type="PROSITE" id="PS50868"/>
    </source>
</evidence>
<dbReference type="SUPFAM" id="SSF82199">
    <property type="entry name" value="SET domain"/>
    <property type="match status" value="1"/>
</dbReference>
<feature type="compositionally biased region" description="Basic and acidic residues" evidence="7">
    <location>
        <begin position="235"/>
        <end position="269"/>
    </location>
</feature>
<sequence>MIEQYHTHNDHYCLNLHSGMVIDSYRMGNEARFINHSCSPNCEMQKWSVNGVYRIGLFALKDMDSGTELSYDYNFHSFNMEKQQLCQCGAEQCRGIIGGKSQRVNGLPGKTPLNGGAHRKPGRLKEKRKNKHRLKKRRGQVLADPCSDSGNGSKPSSSSSSSSSSSQQLMKPMSTRERNFVLKHHVFLVRNWERIRQKQEEVKHVPDSRDPGSQCLYPRWSTMIRDNGTIKSGRGRGERGERGEGKRREEKRREGEGEERRGRGERERE</sequence>
<dbReference type="EMBL" id="JAHFZB010000051">
    <property type="protein sequence ID" value="KAK6467148.1"/>
    <property type="molecule type" value="Genomic_DNA"/>
</dbReference>